<organism evidence="1 2">
    <name type="scientific">Aspergillus bertholletiae</name>
    <dbReference type="NCBI Taxonomy" id="1226010"/>
    <lineage>
        <taxon>Eukaryota</taxon>
        <taxon>Fungi</taxon>
        <taxon>Dikarya</taxon>
        <taxon>Ascomycota</taxon>
        <taxon>Pezizomycotina</taxon>
        <taxon>Eurotiomycetes</taxon>
        <taxon>Eurotiomycetidae</taxon>
        <taxon>Eurotiales</taxon>
        <taxon>Aspergillaceae</taxon>
        <taxon>Aspergillus</taxon>
        <taxon>Aspergillus subgen. Circumdati</taxon>
    </lineage>
</organism>
<evidence type="ECO:0000313" key="2">
    <source>
        <dbReference type="Proteomes" id="UP000326198"/>
    </source>
</evidence>
<keyword evidence="2" id="KW-1185">Reference proteome</keyword>
<reference evidence="1 2" key="1">
    <citation type="submission" date="2019-04" db="EMBL/GenBank/DDBJ databases">
        <title>Friends and foes A comparative genomics studyof 23 Aspergillus species from section Flavi.</title>
        <authorList>
            <consortium name="DOE Joint Genome Institute"/>
            <person name="Kjaerbolling I."/>
            <person name="Vesth T."/>
            <person name="Frisvad J.C."/>
            <person name="Nybo J.L."/>
            <person name="Theobald S."/>
            <person name="Kildgaard S."/>
            <person name="Isbrandt T."/>
            <person name="Kuo A."/>
            <person name="Sato A."/>
            <person name="Lyhne E.K."/>
            <person name="Kogle M.E."/>
            <person name="Wiebenga A."/>
            <person name="Kun R.S."/>
            <person name="Lubbers R.J."/>
            <person name="Makela M.R."/>
            <person name="Barry K."/>
            <person name="Chovatia M."/>
            <person name="Clum A."/>
            <person name="Daum C."/>
            <person name="Haridas S."/>
            <person name="He G."/>
            <person name="LaButti K."/>
            <person name="Lipzen A."/>
            <person name="Mondo S."/>
            <person name="Riley R."/>
            <person name="Salamov A."/>
            <person name="Simmons B.A."/>
            <person name="Magnuson J.K."/>
            <person name="Henrissat B."/>
            <person name="Mortensen U.H."/>
            <person name="Larsen T.O."/>
            <person name="Devries R.P."/>
            <person name="Grigoriev I.V."/>
            <person name="Machida M."/>
            <person name="Baker S.E."/>
            <person name="Andersen M.R."/>
        </authorList>
    </citation>
    <scope>NUCLEOTIDE SEQUENCE [LARGE SCALE GENOMIC DNA]</scope>
    <source>
        <strain evidence="1 2">IBT 29228</strain>
    </source>
</reference>
<sequence length="105" mass="11887">MMSVPFISLAVVLQGLSDVFELGLIACPSPIRSIIIIYYLVLGNSYPAQRAYHPWTTIRPALYPILIYRSTDSFKLVYVYNTEMTCNCGSHRQSLFSLSMSLDSR</sequence>
<dbReference type="Proteomes" id="UP000326198">
    <property type="component" value="Unassembled WGS sequence"/>
</dbReference>
<protein>
    <submittedName>
        <fullName evidence="1">Uncharacterized protein</fullName>
    </submittedName>
</protein>
<name>A0A5N7AUI5_9EURO</name>
<accession>A0A5N7AUI5</accession>
<gene>
    <name evidence="1" type="ORF">BDV26DRAFT_65882</name>
</gene>
<dbReference type="AlphaFoldDB" id="A0A5N7AUI5"/>
<dbReference type="EMBL" id="ML736312">
    <property type="protein sequence ID" value="KAE8373514.1"/>
    <property type="molecule type" value="Genomic_DNA"/>
</dbReference>
<proteinExistence type="predicted"/>
<evidence type="ECO:0000313" key="1">
    <source>
        <dbReference type="EMBL" id="KAE8373514.1"/>
    </source>
</evidence>